<keyword evidence="3" id="KW-1185">Reference proteome</keyword>
<name>A0A402DTF8_9CELL</name>
<proteinExistence type="predicted"/>
<dbReference type="Proteomes" id="UP000289954">
    <property type="component" value="Unassembled WGS sequence"/>
</dbReference>
<evidence type="ECO:0000313" key="2">
    <source>
        <dbReference type="EMBL" id="GCE77413.1"/>
    </source>
</evidence>
<accession>A0A402DTF8</accession>
<organism evidence="2 3">
    <name type="scientific">Cellulomonas biazotea</name>
    <dbReference type="NCBI Taxonomy" id="1709"/>
    <lineage>
        <taxon>Bacteria</taxon>
        <taxon>Bacillati</taxon>
        <taxon>Actinomycetota</taxon>
        <taxon>Actinomycetes</taxon>
        <taxon>Micrococcales</taxon>
        <taxon>Cellulomonadaceae</taxon>
        <taxon>Cellulomonas</taxon>
    </lineage>
</organism>
<sequence>MTHDEVEPGAPGPEPVGPPREGESADEYERRIELAVAALEDHAWRQLLRSAAEEPGPSDPAVEP</sequence>
<reference evidence="2 3" key="1">
    <citation type="submission" date="2019-01" db="EMBL/GenBank/DDBJ databases">
        <title>Draft genome sequence of Cellulomonas takizawaensis strain TKZ-21.</title>
        <authorList>
            <person name="Yamamura H."/>
            <person name="Hayashi T."/>
            <person name="Hamada M."/>
            <person name="Serisawa Y."/>
            <person name="Matsuyama K."/>
            <person name="Nakagawa Y."/>
            <person name="Otoguro M."/>
            <person name="Yanagida F."/>
            <person name="Hayakawa M."/>
        </authorList>
    </citation>
    <scope>NUCLEOTIDE SEQUENCE [LARGE SCALE GENOMIC DNA]</scope>
    <source>
        <strain evidence="2 3">NBRC12680</strain>
    </source>
</reference>
<evidence type="ECO:0000313" key="3">
    <source>
        <dbReference type="Proteomes" id="UP000289954"/>
    </source>
</evidence>
<evidence type="ECO:0000256" key="1">
    <source>
        <dbReference type="SAM" id="MobiDB-lite"/>
    </source>
</evidence>
<dbReference type="EMBL" id="BIMR01000207">
    <property type="protein sequence ID" value="GCE77413.1"/>
    <property type="molecule type" value="Genomic_DNA"/>
</dbReference>
<comment type="caution">
    <text evidence="2">The sequence shown here is derived from an EMBL/GenBank/DDBJ whole genome shotgun (WGS) entry which is preliminary data.</text>
</comment>
<protein>
    <submittedName>
        <fullName evidence="2">Uncharacterized protein</fullName>
    </submittedName>
</protein>
<dbReference type="AlphaFoldDB" id="A0A402DTF8"/>
<feature type="region of interest" description="Disordered" evidence="1">
    <location>
        <begin position="1"/>
        <end position="27"/>
    </location>
</feature>
<dbReference type="RefSeq" id="WP_130782021.1">
    <property type="nucleotide sequence ID" value="NZ_BIMR01000207.1"/>
</dbReference>
<gene>
    <name evidence="2" type="ORF">CBZ_24690</name>
</gene>